<evidence type="ECO:0000256" key="1">
    <source>
        <dbReference type="SAM" id="Phobius"/>
    </source>
</evidence>
<sequence length="181" mass="20200">MEIYRKNWFKYIAGLVACLLIRLIPFRAPNIEPILATQMPFSKIYGKTAGFLFGFLSIVVYDIVTMQIGTWTFVTASAYGILGLFATVYFKNKKSSSWNYVKFAIMGTLFFDAVTGLSIGPFIFHQPFMGALAGQIPFTLLHLLGNISFALILSPAIYSLVIKKEKSKNISLISALHPKII</sequence>
<feature type="transmembrane region" description="Helical" evidence="1">
    <location>
        <begin position="103"/>
        <end position="124"/>
    </location>
</feature>
<keyword evidence="1" id="KW-1133">Transmembrane helix</keyword>
<feature type="transmembrane region" description="Helical" evidence="1">
    <location>
        <begin position="136"/>
        <end position="161"/>
    </location>
</feature>
<organism evidence="2 3">
    <name type="scientific">Candidatus Nomurabacteria bacterium RIFCSPLOWO2_02_FULL_40_10</name>
    <dbReference type="NCBI Taxonomy" id="1801786"/>
    <lineage>
        <taxon>Bacteria</taxon>
        <taxon>Candidatus Nomuraibacteriota</taxon>
    </lineage>
</organism>
<evidence type="ECO:0008006" key="4">
    <source>
        <dbReference type="Google" id="ProtNLM"/>
    </source>
</evidence>
<gene>
    <name evidence="2" type="ORF">A3H53_03930</name>
</gene>
<comment type="caution">
    <text evidence="2">The sequence shown here is derived from an EMBL/GenBank/DDBJ whole genome shotgun (WGS) entry which is preliminary data.</text>
</comment>
<proteinExistence type="predicted"/>
<name>A0A1F6XVV3_9BACT</name>
<keyword evidence="1" id="KW-0812">Transmembrane</keyword>
<evidence type="ECO:0000313" key="3">
    <source>
        <dbReference type="Proteomes" id="UP000176479"/>
    </source>
</evidence>
<feature type="transmembrane region" description="Helical" evidence="1">
    <location>
        <begin position="6"/>
        <end position="24"/>
    </location>
</feature>
<dbReference type="GO" id="GO:0016020">
    <property type="term" value="C:membrane"/>
    <property type="evidence" value="ECO:0007669"/>
    <property type="project" value="InterPro"/>
</dbReference>
<keyword evidence="1" id="KW-0472">Membrane</keyword>
<protein>
    <recommendedName>
        <fullName evidence="4">ECF transporter S component</fullName>
    </recommendedName>
</protein>
<dbReference type="AlphaFoldDB" id="A0A1F6XVV3"/>
<reference evidence="2 3" key="1">
    <citation type="journal article" date="2016" name="Nat. Commun.">
        <title>Thousands of microbial genomes shed light on interconnected biogeochemical processes in an aquifer system.</title>
        <authorList>
            <person name="Anantharaman K."/>
            <person name="Brown C.T."/>
            <person name="Hug L.A."/>
            <person name="Sharon I."/>
            <person name="Castelle C.J."/>
            <person name="Probst A.J."/>
            <person name="Thomas B.C."/>
            <person name="Singh A."/>
            <person name="Wilkins M.J."/>
            <person name="Karaoz U."/>
            <person name="Brodie E.L."/>
            <person name="Williams K.H."/>
            <person name="Hubbard S.S."/>
            <person name="Banfield J.F."/>
        </authorList>
    </citation>
    <scope>NUCLEOTIDE SEQUENCE [LARGE SCALE GENOMIC DNA]</scope>
</reference>
<dbReference type="EMBL" id="MFVK01000039">
    <property type="protein sequence ID" value="OGI98261.1"/>
    <property type="molecule type" value="Genomic_DNA"/>
</dbReference>
<dbReference type="InterPro" id="IPR009825">
    <property type="entry name" value="ECF_substrate-spec-like"/>
</dbReference>
<dbReference type="Proteomes" id="UP000176479">
    <property type="component" value="Unassembled WGS sequence"/>
</dbReference>
<dbReference type="Gene3D" id="1.10.1760.20">
    <property type="match status" value="1"/>
</dbReference>
<accession>A0A1F6XVV3</accession>
<evidence type="ECO:0000313" key="2">
    <source>
        <dbReference type="EMBL" id="OGI98261.1"/>
    </source>
</evidence>
<dbReference type="Pfam" id="PF07155">
    <property type="entry name" value="ECF-ribofla_trS"/>
    <property type="match status" value="1"/>
</dbReference>
<feature type="transmembrane region" description="Helical" evidence="1">
    <location>
        <begin position="70"/>
        <end position="91"/>
    </location>
</feature>